<dbReference type="PANTHER" id="PTHR14140:SF27">
    <property type="entry name" value="OS04G0289800 PROTEIN"/>
    <property type="match status" value="1"/>
</dbReference>
<dbReference type="InterPro" id="IPR036987">
    <property type="entry name" value="SRA-YDG_sf"/>
</dbReference>
<proteinExistence type="predicted"/>
<feature type="domain" description="YDG" evidence="1">
    <location>
        <begin position="7"/>
        <end position="148"/>
    </location>
</feature>
<gene>
    <name evidence="2" type="ORF">SAMN04489832_5829</name>
</gene>
<dbReference type="InterPro" id="IPR015947">
    <property type="entry name" value="PUA-like_sf"/>
</dbReference>
<dbReference type="PANTHER" id="PTHR14140">
    <property type="entry name" value="E3 UBIQUITIN-PROTEIN LIGASE UHRF-RELATED"/>
    <property type="match status" value="1"/>
</dbReference>
<dbReference type="STRING" id="709881.SAMN04489832_5829"/>
<dbReference type="RefSeq" id="WP_084757619.1">
    <property type="nucleotide sequence ID" value="NZ_FSQT01000002.1"/>
</dbReference>
<dbReference type="SMART" id="SM00466">
    <property type="entry name" value="SRA"/>
    <property type="match status" value="1"/>
</dbReference>
<dbReference type="EMBL" id="FSQT01000002">
    <property type="protein sequence ID" value="SIN35569.1"/>
    <property type="molecule type" value="Genomic_DNA"/>
</dbReference>
<sequence>MVDRTYGDIPGFPVGTEFVNRTALAASQVHRPRQGGICGGVDGAESIVVSGGYIDDEDYGDQLVYTGQGGNDPATKRQIADQEMTRGNAGLARSQLEGRPVRVIRGAGGDSKYSPASGLRYDGLYRVVEHWPETGRDGYRIWRFRLVALDSADLPPVP</sequence>
<dbReference type="GO" id="GO:0016567">
    <property type="term" value="P:protein ubiquitination"/>
    <property type="evidence" value="ECO:0007669"/>
    <property type="project" value="TreeGrafter"/>
</dbReference>
<protein>
    <submittedName>
        <fullName evidence="2">SAD/SRA domain-containing protein</fullName>
    </submittedName>
</protein>
<dbReference type="AlphaFoldDB" id="A0A1N6ANH0"/>
<accession>A0A1N6ANH0</accession>
<evidence type="ECO:0000259" key="1">
    <source>
        <dbReference type="PROSITE" id="PS51015"/>
    </source>
</evidence>
<dbReference type="Pfam" id="PF02182">
    <property type="entry name" value="SAD_SRA"/>
    <property type="match status" value="1"/>
</dbReference>
<dbReference type="Proteomes" id="UP000185124">
    <property type="component" value="Unassembled WGS sequence"/>
</dbReference>
<dbReference type="InterPro" id="IPR003105">
    <property type="entry name" value="SRA_YDG"/>
</dbReference>
<name>A0A1N6ANH0_9ACTN</name>
<evidence type="ECO:0000313" key="3">
    <source>
        <dbReference type="Proteomes" id="UP000185124"/>
    </source>
</evidence>
<dbReference type="GO" id="GO:0061630">
    <property type="term" value="F:ubiquitin protein ligase activity"/>
    <property type="evidence" value="ECO:0007669"/>
    <property type="project" value="TreeGrafter"/>
</dbReference>
<keyword evidence="3" id="KW-1185">Reference proteome</keyword>
<dbReference type="PROSITE" id="PS51015">
    <property type="entry name" value="YDG"/>
    <property type="match status" value="1"/>
</dbReference>
<dbReference type="SUPFAM" id="SSF88697">
    <property type="entry name" value="PUA domain-like"/>
    <property type="match status" value="1"/>
</dbReference>
<dbReference type="Gene3D" id="2.30.280.10">
    <property type="entry name" value="SRA-YDG"/>
    <property type="match status" value="1"/>
</dbReference>
<organism evidence="2 3">
    <name type="scientific">Micromonospora cremea</name>
    <dbReference type="NCBI Taxonomy" id="709881"/>
    <lineage>
        <taxon>Bacteria</taxon>
        <taxon>Bacillati</taxon>
        <taxon>Actinomycetota</taxon>
        <taxon>Actinomycetes</taxon>
        <taxon>Micromonosporales</taxon>
        <taxon>Micromonosporaceae</taxon>
        <taxon>Micromonospora</taxon>
    </lineage>
</organism>
<dbReference type="GO" id="GO:0044027">
    <property type="term" value="P:negative regulation of gene expression via chromosomal CpG island methylation"/>
    <property type="evidence" value="ECO:0007669"/>
    <property type="project" value="TreeGrafter"/>
</dbReference>
<evidence type="ECO:0000313" key="2">
    <source>
        <dbReference type="EMBL" id="SIN35569.1"/>
    </source>
</evidence>
<reference evidence="3" key="1">
    <citation type="submission" date="2016-12" db="EMBL/GenBank/DDBJ databases">
        <authorList>
            <person name="Varghese N."/>
            <person name="Submissions S."/>
        </authorList>
    </citation>
    <scope>NUCLEOTIDE SEQUENCE [LARGE SCALE GENOMIC DNA]</scope>
    <source>
        <strain evidence="3">DSM 45599</strain>
    </source>
</reference>
<dbReference type="OrthoDB" id="4464809at2"/>
<dbReference type="InterPro" id="IPR045134">
    <property type="entry name" value="UHRF1/2-like"/>
</dbReference>